<organism evidence="2 3">
    <name type="scientific">Aminobacter aganoensis</name>
    <dbReference type="NCBI Taxonomy" id="83264"/>
    <lineage>
        <taxon>Bacteria</taxon>
        <taxon>Pseudomonadati</taxon>
        <taxon>Pseudomonadota</taxon>
        <taxon>Alphaproteobacteria</taxon>
        <taxon>Hyphomicrobiales</taxon>
        <taxon>Phyllobacteriaceae</taxon>
        <taxon>Aminobacter</taxon>
    </lineage>
</organism>
<reference evidence="2 3" key="1">
    <citation type="submission" date="2020-08" db="EMBL/GenBank/DDBJ databases">
        <title>Genomic Encyclopedia of Type Strains, Phase IV (KMG-IV): sequencing the most valuable type-strain genomes for metagenomic binning, comparative biology and taxonomic classification.</title>
        <authorList>
            <person name="Goeker M."/>
        </authorList>
    </citation>
    <scope>NUCLEOTIDE SEQUENCE [LARGE SCALE GENOMIC DNA]</scope>
    <source>
        <strain evidence="2 3">DSM 7051</strain>
    </source>
</reference>
<dbReference type="AlphaFoldDB" id="A0A7X0FBG4"/>
<comment type="caution">
    <text evidence="2">The sequence shown here is derived from an EMBL/GenBank/DDBJ whole genome shotgun (WGS) entry which is preliminary data.</text>
</comment>
<evidence type="ECO:0000313" key="2">
    <source>
        <dbReference type="EMBL" id="MBB6356329.1"/>
    </source>
</evidence>
<accession>A0A7X0FBG4</accession>
<gene>
    <name evidence="2" type="ORF">GGR00_004137</name>
</gene>
<dbReference type="Proteomes" id="UP000536262">
    <property type="component" value="Unassembled WGS sequence"/>
</dbReference>
<dbReference type="RefSeq" id="WP_184700691.1">
    <property type="nucleotide sequence ID" value="NZ_BAABEG010000001.1"/>
</dbReference>
<sequence>MKSRVRGAAVCLLASMAGWSSAWSEEFDAVQDRLSPTNTMTCHVRWSDMALDPLESGEDLFSFTLTYIDDVLWFRGKKVQGVVKPDPANRWIGVSIDHLLEMHGGSQLVDKVKSHGGNPYGQRIGLAFKDAQLYLMPVRKTVLNGQPKVVDCERHAAPTPSSDQFSQALEAMGQSGPPLMTYTCRLSGNQVLGMPVIIGREQFRTVSISIAEDASASVNGTVLEPVHVQHAANGDVASVVYDARQFQQAMAGSASAQSMGMDQQSFDRIKELMGGAVDQSMGDRRRFVSIPLDQDTITFFDLDASDQPTSQTVGNCARGM</sequence>
<keyword evidence="3" id="KW-1185">Reference proteome</keyword>
<feature type="signal peptide" evidence="1">
    <location>
        <begin position="1"/>
        <end position="22"/>
    </location>
</feature>
<dbReference type="EMBL" id="JACHOU010000013">
    <property type="protein sequence ID" value="MBB6356329.1"/>
    <property type="molecule type" value="Genomic_DNA"/>
</dbReference>
<keyword evidence="1" id="KW-0732">Signal</keyword>
<evidence type="ECO:0000256" key="1">
    <source>
        <dbReference type="SAM" id="SignalP"/>
    </source>
</evidence>
<feature type="chain" id="PRO_5030584806" evidence="1">
    <location>
        <begin position="23"/>
        <end position="320"/>
    </location>
</feature>
<evidence type="ECO:0000313" key="3">
    <source>
        <dbReference type="Proteomes" id="UP000536262"/>
    </source>
</evidence>
<protein>
    <submittedName>
        <fullName evidence="2">Uncharacterized protein</fullName>
    </submittedName>
</protein>
<proteinExistence type="predicted"/>
<name>A0A7X0FBG4_9HYPH</name>